<evidence type="ECO:0000256" key="1">
    <source>
        <dbReference type="ARBA" id="ARBA00004370"/>
    </source>
</evidence>
<evidence type="ECO:0000256" key="2">
    <source>
        <dbReference type="ARBA" id="ARBA00022692"/>
    </source>
</evidence>
<name>A0AAE0FG16_9CHLO</name>
<protein>
    <recommendedName>
        <fullName evidence="6">PKD/REJ-like domain-containing protein</fullName>
    </recommendedName>
</protein>
<keyword evidence="5" id="KW-0472">Membrane</keyword>
<dbReference type="GO" id="GO:0006816">
    <property type="term" value="P:calcium ion transport"/>
    <property type="evidence" value="ECO:0007669"/>
    <property type="project" value="TreeGrafter"/>
</dbReference>
<feature type="domain" description="PKD/REJ-like" evidence="6">
    <location>
        <begin position="143"/>
        <end position="426"/>
    </location>
</feature>
<dbReference type="Proteomes" id="UP001190700">
    <property type="component" value="Unassembled WGS sequence"/>
</dbReference>
<keyword evidence="4" id="KW-1133">Transmembrane helix</keyword>
<evidence type="ECO:0000313" key="8">
    <source>
        <dbReference type="Proteomes" id="UP001190700"/>
    </source>
</evidence>
<feature type="non-terminal residue" evidence="7">
    <location>
        <position position="1"/>
    </location>
</feature>
<feature type="domain" description="PKD/REJ-like" evidence="6">
    <location>
        <begin position="4"/>
        <end position="67"/>
    </location>
</feature>
<reference evidence="7 8" key="1">
    <citation type="journal article" date="2015" name="Genome Biol. Evol.">
        <title>Comparative Genomics of a Bacterivorous Green Alga Reveals Evolutionary Causalities and Consequences of Phago-Mixotrophic Mode of Nutrition.</title>
        <authorList>
            <person name="Burns J.A."/>
            <person name="Paasch A."/>
            <person name="Narechania A."/>
            <person name="Kim E."/>
        </authorList>
    </citation>
    <scope>NUCLEOTIDE SEQUENCE [LARGE SCALE GENOMIC DNA]</scope>
    <source>
        <strain evidence="7 8">PLY_AMNH</strain>
    </source>
</reference>
<keyword evidence="3" id="KW-0677">Repeat</keyword>
<dbReference type="InterPro" id="IPR046338">
    <property type="entry name" value="GAIN_dom_sf"/>
</dbReference>
<dbReference type="GO" id="GO:0005261">
    <property type="term" value="F:monoatomic cation channel activity"/>
    <property type="evidence" value="ECO:0007669"/>
    <property type="project" value="TreeGrafter"/>
</dbReference>
<sequence>WLAGEPRVRAEAAIEAYVAQQPLQALVAGGGGVVGEDTLLKLDGSVSVDPDDAPGVMTYAWHCRRHGGGEGTECRDRSGARLPLQLSNATLMLHMQVHLLLFLRFYNPDLPFRRAPKGPRRVWCITEISGASVGGLVKGSTEGLKYTFELTVAKGYRTNSTVVAVTVMQGDPPAPAISPIIGKVNPSLKLTLPSTLSSVREGSTVELEWAVVAASNTTPSLDLLSPDVLLSESIHSTVLVLQPNALAPLGRYLVQLAANVKDGAYGSASLLLVVNQEPQGGDLHVSPLEGVALETSFVLATTAWEDDDLPLEYLFAYSVVGGKSCVTSSTSTASEDEVALALYGPATTLEVALPEAGAEEADFMVEVLVYARDTLGAVGGPRARNLTVRGLVLESEEQVVSYSKGVLHDASVALLNGVVDSAVNNVVGASCLLGTPATSARRSRLRRARLQRLRQAEVEAAGMDVAEVEEDEELEAEALTLERRAQREEMVVLMRDANSMMVATAEAQERMAGLVANIVDCPPTELSRVTEDAALEVMDAVVTSALMDTSTGVSKLTASAGEQVLAGLSSLTAQGEHGASAHRILQATADAFLQTLASGELPTQVVSEGMQVRAQRDTLDGTGSTYERLFGEMLAAAPESDAVRFPLELRERLIYFGHPTVEFRLLSTQADPHAGTLYNTTNVTMAADETDIMGDSIWNSKVVTVTLSNESSEIEVANLSEPIALNITLENWTDVEAGIHPQRSPEDLPLVCSFWDEPAGLYSTTGCATIPNPAPRGAQLYWRDDVWEKLQVAEGAEEALLAASWGFSHGWLLHDCTEEYATLTRTRGRAQGTEISIARKYTGTACALADPRNEAGCWWNWSSAGFMGTGCELSPVLQCWCTHLSDYRAIQSPGTFDSTFKVELLSEEELIASFDPAEHVAQNIELIVLLGAMAGLTIMLTVASNVDDEHQRRQCLKRFMNSYGTGKYWCQVRRPAAVRFAQQTALCGTGGEAPLVPQNGGKKGGGLAEWQFGSLLDTHPASSS</sequence>
<comment type="subcellular location">
    <subcellularLocation>
        <location evidence="1">Membrane</location>
    </subcellularLocation>
</comment>
<comment type="caution">
    <text evidence="7">The sequence shown here is derived from an EMBL/GenBank/DDBJ whole genome shotgun (WGS) entry which is preliminary data.</text>
</comment>
<dbReference type="Pfam" id="PF02010">
    <property type="entry name" value="REJ"/>
    <property type="match status" value="2"/>
</dbReference>
<evidence type="ECO:0000259" key="6">
    <source>
        <dbReference type="Pfam" id="PF02010"/>
    </source>
</evidence>
<keyword evidence="2" id="KW-0812">Transmembrane</keyword>
<evidence type="ECO:0000256" key="5">
    <source>
        <dbReference type="ARBA" id="ARBA00023136"/>
    </source>
</evidence>
<organism evidence="7 8">
    <name type="scientific">Cymbomonas tetramitiformis</name>
    <dbReference type="NCBI Taxonomy" id="36881"/>
    <lineage>
        <taxon>Eukaryota</taxon>
        <taxon>Viridiplantae</taxon>
        <taxon>Chlorophyta</taxon>
        <taxon>Pyramimonadophyceae</taxon>
        <taxon>Pyramimonadales</taxon>
        <taxon>Pyramimonadaceae</taxon>
        <taxon>Cymbomonas</taxon>
    </lineage>
</organism>
<accession>A0AAE0FG16</accession>
<dbReference type="EMBL" id="LGRX02019025">
    <property type="protein sequence ID" value="KAK3259059.1"/>
    <property type="molecule type" value="Genomic_DNA"/>
</dbReference>
<proteinExistence type="predicted"/>
<dbReference type="GO" id="GO:0005886">
    <property type="term" value="C:plasma membrane"/>
    <property type="evidence" value="ECO:0007669"/>
    <property type="project" value="TreeGrafter"/>
</dbReference>
<dbReference type="AlphaFoldDB" id="A0AAE0FG16"/>
<evidence type="ECO:0000256" key="4">
    <source>
        <dbReference type="ARBA" id="ARBA00022989"/>
    </source>
</evidence>
<keyword evidence="8" id="KW-1185">Reference proteome</keyword>
<dbReference type="PANTHER" id="PTHR46730:SF1">
    <property type="entry name" value="PLAT DOMAIN-CONTAINING PROTEIN"/>
    <property type="match status" value="1"/>
</dbReference>
<evidence type="ECO:0000256" key="3">
    <source>
        <dbReference type="ARBA" id="ARBA00022737"/>
    </source>
</evidence>
<dbReference type="InterPro" id="IPR002859">
    <property type="entry name" value="PKD/REJ-like"/>
</dbReference>
<dbReference type="Gene3D" id="2.60.220.50">
    <property type="match status" value="1"/>
</dbReference>
<gene>
    <name evidence="7" type="ORF">CYMTET_31927</name>
</gene>
<evidence type="ECO:0000313" key="7">
    <source>
        <dbReference type="EMBL" id="KAK3259059.1"/>
    </source>
</evidence>
<dbReference type="PANTHER" id="PTHR46730">
    <property type="entry name" value="POLYCYSTIN-1"/>
    <property type="match status" value="1"/>
</dbReference>